<evidence type="ECO:0008006" key="3">
    <source>
        <dbReference type="Google" id="ProtNLM"/>
    </source>
</evidence>
<keyword evidence="2" id="KW-1185">Reference proteome</keyword>
<dbReference type="SUPFAM" id="SSF55781">
    <property type="entry name" value="GAF domain-like"/>
    <property type="match status" value="1"/>
</dbReference>
<sequence>MQEARTWRELLGKIISDPKEKQHLIETLNVTSITFTRWVSGESDPRPQNLRQLINALPQRYQEQMRQLIKEEKGVAEIIAAPQEVSLKTIPSEFYARVLVARASIAENLRFWSTSHLILQQAIGQLDPERRGMSIWVVRCMPPSGPYKKVRSLRESVGLGTPPWVGNLEQTAMFLGAESLAGNVVTLCRPGIIQNLDKEHNLMPASRVEYEKSAAIYPILYAGRIAGVLLVSSTQIDYFLSQARTDLVQQYADLVALAFEPQDFYAPEDIALCVMPSHRQQKEYFSRFRQMVAETMLRAATKNQPVNNQQADMLVWKRLEEELLQIPARNVVHINLETNNYN</sequence>
<evidence type="ECO:0000313" key="1">
    <source>
        <dbReference type="EMBL" id="GHO85002.1"/>
    </source>
</evidence>
<protein>
    <recommendedName>
        <fullName evidence="3">GAF domain-containing protein</fullName>
    </recommendedName>
</protein>
<gene>
    <name evidence="1" type="ORF">KSZ_30080</name>
</gene>
<comment type="caution">
    <text evidence="1">The sequence shown here is derived from an EMBL/GenBank/DDBJ whole genome shotgun (WGS) entry which is preliminary data.</text>
</comment>
<organism evidence="1 2">
    <name type="scientific">Dictyobacter formicarum</name>
    <dbReference type="NCBI Taxonomy" id="2778368"/>
    <lineage>
        <taxon>Bacteria</taxon>
        <taxon>Bacillati</taxon>
        <taxon>Chloroflexota</taxon>
        <taxon>Ktedonobacteria</taxon>
        <taxon>Ktedonobacterales</taxon>
        <taxon>Dictyobacteraceae</taxon>
        <taxon>Dictyobacter</taxon>
    </lineage>
</organism>
<dbReference type="RefSeq" id="WP_201362618.1">
    <property type="nucleotide sequence ID" value="NZ_BNJJ01000007.1"/>
</dbReference>
<evidence type="ECO:0000313" key="2">
    <source>
        <dbReference type="Proteomes" id="UP000635565"/>
    </source>
</evidence>
<dbReference type="Proteomes" id="UP000635565">
    <property type="component" value="Unassembled WGS sequence"/>
</dbReference>
<accession>A0ABQ3VFQ6</accession>
<name>A0ABQ3VFQ6_9CHLR</name>
<dbReference type="Gene3D" id="3.30.450.40">
    <property type="match status" value="1"/>
</dbReference>
<reference evidence="1 2" key="1">
    <citation type="journal article" date="2021" name="Int. J. Syst. Evol. Microbiol.">
        <title>Reticulibacter mediterranei gen. nov., sp. nov., within the new family Reticulibacteraceae fam. nov., and Ktedonospora formicarum gen. nov., sp. nov., Ktedonobacter robiniae sp. nov., Dictyobacter formicarum sp. nov. and Dictyobacter arantiisoli sp. nov., belonging to the class Ktedonobacteria.</title>
        <authorList>
            <person name="Yabe S."/>
            <person name="Zheng Y."/>
            <person name="Wang C.M."/>
            <person name="Sakai Y."/>
            <person name="Abe K."/>
            <person name="Yokota A."/>
            <person name="Donadio S."/>
            <person name="Cavaletti L."/>
            <person name="Monciardini P."/>
        </authorList>
    </citation>
    <scope>NUCLEOTIDE SEQUENCE [LARGE SCALE GENOMIC DNA]</scope>
    <source>
        <strain evidence="1 2">SOSP1-9</strain>
    </source>
</reference>
<proteinExistence type="predicted"/>
<dbReference type="EMBL" id="BNJJ01000007">
    <property type="protein sequence ID" value="GHO85002.1"/>
    <property type="molecule type" value="Genomic_DNA"/>
</dbReference>
<dbReference type="InterPro" id="IPR029016">
    <property type="entry name" value="GAF-like_dom_sf"/>
</dbReference>